<dbReference type="InterPro" id="IPR027417">
    <property type="entry name" value="P-loop_NTPase"/>
</dbReference>
<dbReference type="SUPFAM" id="SSF52540">
    <property type="entry name" value="P-loop containing nucleoside triphosphate hydrolases"/>
    <property type="match status" value="2"/>
</dbReference>
<dbReference type="OrthoDB" id="27435at2759"/>
<accession>A0A8H5HL96</accession>
<evidence type="ECO:0000256" key="3">
    <source>
        <dbReference type="ARBA" id="ARBA00022840"/>
    </source>
</evidence>
<evidence type="ECO:0000256" key="1">
    <source>
        <dbReference type="ARBA" id="ARBA00022737"/>
    </source>
</evidence>
<dbReference type="InterPro" id="IPR003959">
    <property type="entry name" value="ATPase_AAA_core"/>
</dbReference>
<dbReference type="SMART" id="SM00382">
    <property type="entry name" value="AAA"/>
    <property type="match status" value="2"/>
</dbReference>
<comment type="caution">
    <text evidence="5">The sequence shown here is derived from an EMBL/GenBank/DDBJ whole genome shotgun (WGS) entry which is preliminary data.</text>
</comment>
<dbReference type="FunFam" id="3.40.50.300:FF:001985">
    <property type="entry name" value="Chromosome 9, whole genome shotgun sequence"/>
    <property type="match status" value="1"/>
</dbReference>
<dbReference type="InterPro" id="IPR003593">
    <property type="entry name" value="AAA+_ATPase"/>
</dbReference>
<dbReference type="PANTHER" id="PTHR23077">
    <property type="entry name" value="AAA-FAMILY ATPASE"/>
    <property type="match status" value="1"/>
</dbReference>
<organism evidence="5 6">
    <name type="scientific">Collybiopsis confluens</name>
    <dbReference type="NCBI Taxonomy" id="2823264"/>
    <lineage>
        <taxon>Eukaryota</taxon>
        <taxon>Fungi</taxon>
        <taxon>Dikarya</taxon>
        <taxon>Basidiomycota</taxon>
        <taxon>Agaricomycotina</taxon>
        <taxon>Agaricomycetes</taxon>
        <taxon>Agaricomycetidae</taxon>
        <taxon>Agaricales</taxon>
        <taxon>Marasmiineae</taxon>
        <taxon>Omphalotaceae</taxon>
        <taxon>Collybiopsis</taxon>
    </lineage>
</organism>
<evidence type="ECO:0000259" key="4">
    <source>
        <dbReference type="SMART" id="SM00382"/>
    </source>
</evidence>
<evidence type="ECO:0000313" key="5">
    <source>
        <dbReference type="EMBL" id="KAF5385405.1"/>
    </source>
</evidence>
<dbReference type="AlphaFoldDB" id="A0A8H5HL96"/>
<reference evidence="5 6" key="1">
    <citation type="journal article" date="2020" name="ISME J.">
        <title>Uncovering the hidden diversity of litter-decomposition mechanisms in mushroom-forming fungi.</title>
        <authorList>
            <person name="Floudas D."/>
            <person name="Bentzer J."/>
            <person name="Ahren D."/>
            <person name="Johansson T."/>
            <person name="Persson P."/>
            <person name="Tunlid A."/>
        </authorList>
    </citation>
    <scope>NUCLEOTIDE SEQUENCE [LARGE SCALE GENOMIC DNA]</scope>
    <source>
        <strain evidence="5 6">CBS 406.79</strain>
    </source>
</reference>
<dbReference type="PROSITE" id="PS00674">
    <property type="entry name" value="AAA"/>
    <property type="match status" value="2"/>
</dbReference>
<protein>
    <recommendedName>
        <fullName evidence="4">AAA+ ATPase domain-containing protein</fullName>
    </recommendedName>
</protein>
<dbReference type="InterPro" id="IPR041569">
    <property type="entry name" value="AAA_lid_3"/>
</dbReference>
<dbReference type="Pfam" id="PF00004">
    <property type="entry name" value="AAA"/>
    <property type="match status" value="2"/>
</dbReference>
<dbReference type="GO" id="GO:0016887">
    <property type="term" value="F:ATP hydrolysis activity"/>
    <property type="evidence" value="ECO:0007669"/>
    <property type="project" value="InterPro"/>
</dbReference>
<dbReference type="FunFam" id="3.40.50.300:FF:000018">
    <property type="entry name" value="Cell division control 48"/>
    <property type="match status" value="1"/>
</dbReference>
<dbReference type="InterPro" id="IPR050168">
    <property type="entry name" value="AAA_ATPase_domain"/>
</dbReference>
<dbReference type="PANTHER" id="PTHR23077:SF27">
    <property type="entry name" value="ATPASE FAMILY GENE 2 PROTEIN HOMOLOG A"/>
    <property type="match status" value="1"/>
</dbReference>
<evidence type="ECO:0000313" key="6">
    <source>
        <dbReference type="Proteomes" id="UP000518752"/>
    </source>
</evidence>
<keyword evidence="6" id="KW-1185">Reference proteome</keyword>
<keyword evidence="1" id="KW-0677">Repeat</keyword>
<dbReference type="Gene3D" id="3.40.50.300">
    <property type="entry name" value="P-loop containing nucleotide triphosphate hydrolases"/>
    <property type="match status" value="2"/>
</dbReference>
<dbReference type="GO" id="GO:0005737">
    <property type="term" value="C:cytoplasm"/>
    <property type="evidence" value="ECO:0007669"/>
    <property type="project" value="TreeGrafter"/>
</dbReference>
<sequence>MLREKGIVVCFAGVSAEGGRLRKDKSIQSSSSKARNLGSLGEASLSKIENEKLEATRPSLRDLIDNFSWNSSVWPRTKVSDESNIAVHSILAATGRLNGFFFHRLSNSQPPIRSTRPAQPRFPQIPQAHYWRHRGRFEIRASIKGTLILTFAVGVAWPSLEQHPDSITLASSLLLTAQLESSQQAFVFPLSGKLPPKFPSIKRAQVSRTIKVKQLNPSHPPSSSKQKEWLPLLIRELLAGQTAEDISDRLESLAIEPQPSIWIANWDSIVTIIESEKDSDSTESAVVGETEKISQDDAYANVGGLDKQIAEVRDLLEIPLTRPDLFRYFNLKPPRGILLHGPPGTGKTHLARAIAASTRSSVIVVNGPELSSAYHGETESKLRDVFNEARARSPCIVVLDEVDALVPRREEGGGGEVEKRVVATLLTILDGMENVTSDQARVIVIGTTNRPNAIDPALRRPGRFDREIEIGVPDGEARFSILKTLLSKTPNDIREKDLYAVASRAHGYVGADLSAVVREAGTLAIKRWLSSSANSREKMPMITLSDILASLPTIRPSAMRSLFVEAPPVRYSDIGGQDHVIRKLKEAVEWPLLHPETFRRLGVKPPKGILLYGPPGCSKTVLARACACESGVNFMAVKGPELLNKFVGESERAVREIFRKARAASPSIIFFDEIDALATSRTLSEGSSHEGVLTSLLNEMDGVQELVGVTILAATNRPESIDSALMRPGRLDRILYVGPPDQKGREDIMSIRTRDMKVEDNLDIARIAAATDGCSGAEISALCQEAALLTMQENMNAPFVPQAAFIIAAKSMQRQITAAMIKRFEIWRSESGAQAA</sequence>
<gene>
    <name evidence="5" type="ORF">D9757_005422</name>
</gene>
<name>A0A8H5HL96_9AGAR</name>
<keyword evidence="3" id="KW-0067">ATP-binding</keyword>
<evidence type="ECO:0000256" key="2">
    <source>
        <dbReference type="ARBA" id="ARBA00022741"/>
    </source>
</evidence>
<dbReference type="EMBL" id="JAACJN010000040">
    <property type="protein sequence ID" value="KAF5385405.1"/>
    <property type="molecule type" value="Genomic_DNA"/>
</dbReference>
<proteinExistence type="predicted"/>
<dbReference type="Gene3D" id="1.10.8.60">
    <property type="match status" value="2"/>
</dbReference>
<dbReference type="CDD" id="cd19511">
    <property type="entry name" value="RecA-like_CDC48_r2-like"/>
    <property type="match status" value="1"/>
</dbReference>
<dbReference type="Proteomes" id="UP000518752">
    <property type="component" value="Unassembled WGS sequence"/>
</dbReference>
<feature type="domain" description="AAA+ ATPase" evidence="4">
    <location>
        <begin position="605"/>
        <end position="741"/>
    </location>
</feature>
<dbReference type="Pfam" id="PF17862">
    <property type="entry name" value="AAA_lid_3"/>
    <property type="match status" value="2"/>
</dbReference>
<dbReference type="InterPro" id="IPR003960">
    <property type="entry name" value="ATPase_AAA_CS"/>
</dbReference>
<feature type="domain" description="AAA+ ATPase" evidence="4">
    <location>
        <begin position="333"/>
        <end position="474"/>
    </location>
</feature>
<keyword evidence="2" id="KW-0547">Nucleotide-binding</keyword>
<dbReference type="GO" id="GO:0005524">
    <property type="term" value="F:ATP binding"/>
    <property type="evidence" value="ECO:0007669"/>
    <property type="project" value="UniProtKB-KW"/>
</dbReference>